<dbReference type="AlphaFoldDB" id="A0A9N7U8M3"/>
<keyword evidence="3" id="KW-1185">Reference proteome</keyword>
<reference evidence="2" key="1">
    <citation type="submission" date="2020-03" db="EMBL/GenBank/DDBJ databases">
        <authorList>
            <person name="Weist P."/>
        </authorList>
    </citation>
    <scope>NUCLEOTIDE SEQUENCE</scope>
</reference>
<feature type="region of interest" description="Disordered" evidence="1">
    <location>
        <begin position="1"/>
        <end position="36"/>
    </location>
</feature>
<accession>A0A9N7U8M3</accession>
<dbReference type="Proteomes" id="UP001153269">
    <property type="component" value="Unassembled WGS sequence"/>
</dbReference>
<protein>
    <submittedName>
        <fullName evidence="2">Uncharacterized protein</fullName>
    </submittedName>
</protein>
<proteinExistence type="predicted"/>
<gene>
    <name evidence="2" type="ORF">PLEPLA_LOCUS13373</name>
</gene>
<sequence>MASRSKTNRAHPQLSSSSECRSAESAAPAPLRGRETTCLRRADTLSVCGRPAPPPSTGSTAHPCLCRLMGSFKHQLLSSAPAFKLVTSFVIRARGRAPAGGRRTGSQRDGE</sequence>
<evidence type="ECO:0000313" key="2">
    <source>
        <dbReference type="EMBL" id="CAB1425443.1"/>
    </source>
</evidence>
<name>A0A9N7U8M3_PLEPL</name>
<organism evidence="2 3">
    <name type="scientific">Pleuronectes platessa</name>
    <name type="common">European plaice</name>
    <dbReference type="NCBI Taxonomy" id="8262"/>
    <lineage>
        <taxon>Eukaryota</taxon>
        <taxon>Metazoa</taxon>
        <taxon>Chordata</taxon>
        <taxon>Craniata</taxon>
        <taxon>Vertebrata</taxon>
        <taxon>Euteleostomi</taxon>
        <taxon>Actinopterygii</taxon>
        <taxon>Neopterygii</taxon>
        <taxon>Teleostei</taxon>
        <taxon>Neoteleostei</taxon>
        <taxon>Acanthomorphata</taxon>
        <taxon>Carangaria</taxon>
        <taxon>Pleuronectiformes</taxon>
        <taxon>Pleuronectoidei</taxon>
        <taxon>Pleuronectidae</taxon>
        <taxon>Pleuronectes</taxon>
    </lineage>
</organism>
<feature type="compositionally biased region" description="Low complexity" evidence="1">
    <location>
        <begin position="15"/>
        <end position="30"/>
    </location>
</feature>
<evidence type="ECO:0000256" key="1">
    <source>
        <dbReference type="SAM" id="MobiDB-lite"/>
    </source>
</evidence>
<evidence type="ECO:0000313" key="3">
    <source>
        <dbReference type="Proteomes" id="UP001153269"/>
    </source>
</evidence>
<dbReference type="EMBL" id="CADEAL010000803">
    <property type="protein sequence ID" value="CAB1425443.1"/>
    <property type="molecule type" value="Genomic_DNA"/>
</dbReference>
<comment type="caution">
    <text evidence="2">The sequence shown here is derived from an EMBL/GenBank/DDBJ whole genome shotgun (WGS) entry which is preliminary data.</text>
</comment>